<accession>A0ABY9CS28</accession>
<keyword evidence="3" id="KW-1185">Reference proteome</keyword>
<dbReference type="EMBL" id="CP126657">
    <property type="protein sequence ID" value="WJZ97493.1"/>
    <property type="molecule type" value="Genomic_DNA"/>
</dbReference>
<organism evidence="2 3">
    <name type="scientific">Vitis vinifera</name>
    <name type="common">Grape</name>
    <dbReference type="NCBI Taxonomy" id="29760"/>
    <lineage>
        <taxon>Eukaryota</taxon>
        <taxon>Viridiplantae</taxon>
        <taxon>Streptophyta</taxon>
        <taxon>Embryophyta</taxon>
        <taxon>Tracheophyta</taxon>
        <taxon>Spermatophyta</taxon>
        <taxon>Magnoliopsida</taxon>
        <taxon>eudicotyledons</taxon>
        <taxon>Gunneridae</taxon>
        <taxon>Pentapetalae</taxon>
        <taxon>rosids</taxon>
        <taxon>Vitales</taxon>
        <taxon>Vitaceae</taxon>
        <taxon>Viteae</taxon>
        <taxon>Vitis</taxon>
    </lineage>
</organism>
<name>A0ABY9CS28_VITVI</name>
<dbReference type="InterPro" id="IPR006867">
    <property type="entry name" value="DUF632"/>
</dbReference>
<evidence type="ECO:0000313" key="2">
    <source>
        <dbReference type="EMBL" id="WJZ97493.1"/>
    </source>
</evidence>
<feature type="domain" description="DUF632" evidence="1">
    <location>
        <begin position="1"/>
        <end position="73"/>
    </location>
</feature>
<proteinExistence type="predicted"/>
<reference evidence="2 3" key="1">
    <citation type="journal article" date="2023" name="Hortic Res">
        <title>The complete reference genome for grapevine (Vitis vinifera L.) genetics and breeding.</title>
        <authorList>
            <person name="Shi X."/>
            <person name="Cao S."/>
            <person name="Wang X."/>
            <person name="Huang S."/>
            <person name="Wang Y."/>
            <person name="Liu Z."/>
            <person name="Liu W."/>
            <person name="Leng X."/>
            <person name="Peng Y."/>
            <person name="Wang N."/>
            <person name="Wang Y."/>
            <person name="Ma Z."/>
            <person name="Xu X."/>
            <person name="Zhang F."/>
            <person name="Xue H."/>
            <person name="Zhong H."/>
            <person name="Wang Y."/>
            <person name="Zhang K."/>
            <person name="Velt A."/>
            <person name="Avia K."/>
            <person name="Holtgrawe D."/>
            <person name="Grimplet J."/>
            <person name="Matus J.T."/>
            <person name="Ware D."/>
            <person name="Wu X."/>
            <person name="Wang H."/>
            <person name="Liu C."/>
            <person name="Fang Y."/>
            <person name="Rustenholz C."/>
            <person name="Cheng Z."/>
            <person name="Xiao H."/>
            <person name="Zhou Y."/>
        </authorList>
    </citation>
    <scope>NUCLEOTIDE SEQUENCE [LARGE SCALE GENOMIC DNA]</scope>
    <source>
        <strain evidence="3">cv. Pinot noir / PN40024</strain>
        <tissue evidence="2">Leaf</tissue>
    </source>
</reference>
<evidence type="ECO:0000259" key="1">
    <source>
        <dbReference type="Pfam" id="PF04782"/>
    </source>
</evidence>
<evidence type="ECO:0000313" key="3">
    <source>
        <dbReference type="Proteomes" id="UP001227230"/>
    </source>
</evidence>
<dbReference type="Proteomes" id="UP001227230">
    <property type="component" value="Chromosome 10"/>
</dbReference>
<gene>
    <name evidence="2" type="ORF">VitviT2T_016094</name>
</gene>
<sequence length="84" mass="9423">MLEIGRAQLDRSFRKLKKTMYHSSGVLSNLSSTWTSKSPLAVKYQLEVGSLHKPGCPKSLSSTLDWLFAWEKRTSPCSLISMSC</sequence>
<dbReference type="Pfam" id="PF04782">
    <property type="entry name" value="DUF632"/>
    <property type="match status" value="1"/>
</dbReference>
<protein>
    <recommendedName>
        <fullName evidence="1">DUF632 domain-containing protein</fullName>
    </recommendedName>
</protein>